<reference evidence="1" key="1">
    <citation type="journal article" date="2022" name="New Phytol.">
        <title>Evolutionary transition to the ectomycorrhizal habit in the genomes of a hyperdiverse lineage of mushroom-forming fungi.</title>
        <authorList>
            <person name="Looney B."/>
            <person name="Miyauchi S."/>
            <person name="Morin E."/>
            <person name="Drula E."/>
            <person name="Courty P.E."/>
            <person name="Kohler A."/>
            <person name="Kuo A."/>
            <person name="LaButti K."/>
            <person name="Pangilinan J."/>
            <person name="Lipzen A."/>
            <person name="Riley R."/>
            <person name="Andreopoulos W."/>
            <person name="He G."/>
            <person name="Johnson J."/>
            <person name="Nolan M."/>
            <person name="Tritt A."/>
            <person name="Barry K.W."/>
            <person name="Grigoriev I.V."/>
            <person name="Nagy L.G."/>
            <person name="Hibbett D."/>
            <person name="Henrissat B."/>
            <person name="Matheny P.B."/>
            <person name="Labbe J."/>
            <person name="Martin F.M."/>
        </authorList>
    </citation>
    <scope>NUCLEOTIDE SEQUENCE</scope>
    <source>
        <strain evidence="1">BPL690</strain>
    </source>
</reference>
<evidence type="ECO:0000313" key="2">
    <source>
        <dbReference type="Proteomes" id="UP001203297"/>
    </source>
</evidence>
<dbReference type="PROSITE" id="PS00109">
    <property type="entry name" value="PROTEIN_KINASE_TYR"/>
    <property type="match status" value="1"/>
</dbReference>
<dbReference type="Proteomes" id="UP001203297">
    <property type="component" value="Unassembled WGS sequence"/>
</dbReference>
<gene>
    <name evidence="1" type="ORF">B0F90DRAFT_1669731</name>
</gene>
<protein>
    <submittedName>
        <fullName evidence="1">Uncharacterized protein</fullName>
    </submittedName>
</protein>
<evidence type="ECO:0000313" key="1">
    <source>
        <dbReference type="EMBL" id="KAI0296752.1"/>
    </source>
</evidence>
<dbReference type="AlphaFoldDB" id="A0AAD4QLK6"/>
<organism evidence="1 2">
    <name type="scientific">Multifurca ochricompacta</name>
    <dbReference type="NCBI Taxonomy" id="376703"/>
    <lineage>
        <taxon>Eukaryota</taxon>
        <taxon>Fungi</taxon>
        <taxon>Dikarya</taxon>
        <taxon>Basidiomycota</taxon>
        <taxon>Agaricomycotina</taxon>
        <taxon>Agaricomycetes</taxon>
        <taxon>Russulales</taxon>
        <taxon>Russulaceae</taxon>
        <taxon>Multifurca</taxon>
    </lineage>
</organism>
<dbReference type="EMBL" id="WTXG01000046">
    <property type="protein sequence ID" value="KAI0296752.1"/>
    <property type="molecule type" value="Genomic_DNA"/>
</dbReference>
<name>A0AAD4QLK6_9AGAM</name>
<proteinExistence type="predicted"/>
<dbReference type="InterPro" id="IPR008266">
    <property type="entry name" value="Tyr_kinase_AS"/>
</dbReference>
<sequence>MTVSQHEIKYILFWSCTNGAIQLGYLNSSGDVKCGYDTTVTSEAHVEAKVALSKLKMYQGLVNIKKTGLHRFLVYNNNTTNGELKSYITPGAVWYTEALFGHSTFGSFAEQRTRTQDYVKGTEGEHNWCPGRPCVNLFCKTLGKPGKECCFLACQWFTTAHSVTNRILHRDVSAGNILITEEGARAPNDCKRALRKSQAETAFTNSTLSVKISRESRPNWNCAQRNGSLYQYRIYEDLVICRMNSQTTWNRSFGCFYIRFPDAAMS</sequence>
<accession>A0AAD4QLK6</accession>
<keyword evidence="2" id="KW-1185">Reference proteome</keyword>
<dbReference type="GO" id="GO:0004672">
    <property type="term" value="F:protein kinase activity"/>
    <property type="evidence" value="ECO:0007669"/>
    <property type="project" value="InterPro"/>
</dbReference>
<comment type="caution">
    <text evidence="1">The sequence shown here is derived from an EMBL/GenBank/DDBJ whole genome shotgun (WGS) entry which is preliminary data.</text>
</comment>